<keyword evidence="6" id="KW-0449">Lipoprotein</keyword>
<evidence type="ECO:0000256" key="4">
    <source>
        <dbReference type="ARBA" id="ARBA00022729"/>
    </source>
</evidence>
<dbReference type="AlphaFoldDB" id="A0A2T0KLG1"/>
<dbReference type="GO" id="GO:0005886">
    <property type="term" value="C:plasma membrane"/>
    <property type="evidence" value="ECO:0007669"/>
    <property type="project" value="UniProtKB-SubCell"/>
</dbReference>
<evidence type="ECO:0000256" key="6">
    <source>
        <dbReference type="ARBA" id="ARBA00023288"/>
    </source>
</evidence>
<dbReference type="PROSITE" id="PS51257">
    <property type="entry name" value="PROKAR_LIPOPROTEIN"/>
    <property type="match status" value="1"/>
</dbReference>
<reference evidence="9 10" key="1">
    <citation type="submission" date="2018-03" db="EMBL/GenBank/DDBJ databases">
        <title>Genomic Encyclopedia of Archaeal and Bacterial Type Strains, Phase II (KMG-II): from individual species to whole genera.</title>
        <authorList>
            <person name="Goeker M."/>
        </authorList>
    </citation>
    <scope>NUCLEOTIDE SEQUENCE [LARGE SCALE GENOMIC DNA]</scope>
    <source>
        <strain evidence="9 10">DSM 43146</strain>
    </source>
</reference>
<proteinExistence type="inferred from homology"/>
<gene>
    <name evidence="9" type="ORF">CLV67_102250</name>
</gene>
<dbReference type="PANTHER" id="PTHR34296">
    <property type="entry name" value="TRANSCRIPTIONAL ACTIVATOR PROTEIN MED"/>
    <property type="match status" value="1"/>
</dbReference>
<accession>A0A2T0KLG1</accession>
<feature type="domain" description="ABC transporter substrate-binding protein PnrA-like" evidence="8">
    <location>
        <begin position="55"/>
        <end position="354"/>
    </location>
</feature>
<feature type="signal peptide" evidence="7">
    <location>
        <begin position="1"/>
        <end position="30"/>
    </location>
</feature>
<dbReference type="InterPro" id="IPR028082">
    <property type="entry name" value="Peripla_BP_I"/>
</dbReference>
<dbReference type="InterPro" id="IPR050957">
    <property type="entry name" value="BMP_lipoprotein"/>
</dbReference>
<dbReference type="Pfam" id="PF02608">
    <property type="entry name" value="Bmp"/>
    <property type="match status" value="1"/>
</dbReference>
<keyword evidence="10" id="KW-1185">Reference proteome</keyword>
<dbReference type="PANTHER" id="PTHR34296:SF2">
    <property type="entry name" value="ABC TRANSPORTER GUANOSINE-BINDING PROTEIN NUPN"/>
    <property type="match status" value="1"/>
</dbReference>
<evidence type="ECO:0000313" key="10">
    <source>
        <dbReference type="Proteomes" id="UP000239415"/>
    </source>
</evidence>
<keyword evidence="4 7" id="KW-0732">Signal</keyword>
<organism evidence="9 10">
    <name type="scientific">Actinoplanes italicus</name>
    <dbReference type="NCBI Taxonomy" id="113567"/>
    <lineage>
        <taxon>Bacteria</taxon>
        <taxon>Bacillati</taxon>
        <taxon>Actinomycetota</taxon>
        <taxon>Actinomycetes</taxon>
        <taxon>Micromonosporales</taxon>
        <taxon>Micromonosporaceae</taxon>
        <taxon>Actinoplanes</taxon>
    </lineage>
</organism>
<sequence>MQRKEGVLRPVRGKRIVAILAAGGLTLAAAACGEAPKETTPGAGSSSAAAAYKACMVTDLGGIDDKSFNASAWAGLQAAQKESPNVDPKYVASSSEADYEPGLRGYVTQSCNFILAVGGLMGEVTTKVAKESASSQFGIVDSVSGNSNVYPMQFATHQAAFLAGYLAAGYSKSGKVATYGGLKIAPVTIFMDGFADGVAHYNQVKGKKIEVLGWNKATQNGSFAESFIDQNKGKSVTQTLVGQGADVVMPVAGGTGLGTAQVAKDSGGKVSVIWVDQDGCTSAAQYCDVFLSTVVKNIEDAVKQAVVKGAKGEALAAAPGYLGTLENEGVSLAPFNSFDSKVDPTLKTELEKLKADIIAGTVKVESVSAPK</sequence>
<evidence type="ECO:0000313" key="9">
    <source>
        <dbReference type="EMBL" id="PRX24473.1"/>
    </source>
</evidence>
<keyword evidence="5" id="KW-0472">Membrane</keyword>
<evidence type="ECO:0000256" key="7">
    <source>
        <dbReference type="SAM" id="SignalP"/>
    </source>
</evidence>
<comment type="caution">
    <text evidence="9">The sequence shown here is derived from an EMBL/GenBank/DDBJ whole genome shotgun (WGS) entry which is preliminary data.</text>
</comment>
<dbReference type="SUPFAM" id="SSF53822">
    <property type="entry name" value="Periplasmic binding protein-like I"/>
    <property type="match status" value="1"/>
</dbReference>
<dbReference type="CDD" id="cd06354">
    <property type="entry name" value="PBP1_PrnA-like"/>
    <property type="match status" value="1"/>
</dbReference>
<dbReference type="InterPro" id="IPR003760">
    <property type="entry name" value="PnrA-like"/>
</dbReference>
<evidence type="ECO:0000256" key="3">
    <source>
        <dbReference type="ARBA" id="ARBA00022475"/>
    </source>
</evidence>
<evidence type="ECO:0000256" key="5">
    <source>
        <dbReference type="ARBA" id="ARBA00023136"/>
    </source>
</evidence>
<evidence type="ECO:0000256" key="2">
    <source>
        <dbReference type="ARBA" id="ARBA00008610"/>
    </source>
</evidence>
<feature type="chain" id="PRO_5015672367" evidence="7">
    <location>
        <begin position="31"/>
        <end position="371"/>
    </location>
</feature>
<comment type="similarity">
    <text evidence="2">Belongs to the BMP lipoprotein family.</text>
</comment>
<protein>
    <submittedName>
        <fullName evidence="9">Nucleoside-binding protein</fullName>
    </submittedName>
</protein>
<dbReference type="Gene3D" id="3.40.50.2300">
    <property type="match status" value="2"/>
</dbReference>
<evidence type="ECO:0000256" key="1">
    <source>
        <dbReference type="ARBA" id="ARBA00004193"/>
    </source>
</evidence>
<dbReference type="EMBL" id="PVMZ01000002">
    <property type="protein sequence ID" value="PRX24473.1"/>
    <property type="molecule type" value="Genomic_DNA"/>
</dbReference>
<name>A0A2T0KLG1_9ACTN</name>
<evidence type="ECO:0000259" key="8">
    <source>
        <dbReference type="Pfam" id="PF02608"/>
    </source>
</evidence>
<comment type="subcellular location">
    <subcellularLocation>
        <location evidence="1">Cell membrane</location>
        <topology evidence="1">Lipid-anchor</topology>
    </subcellularLocation>
</comment>
<dbReference type="Proteomes" id="UP000239415">
    <property type="component" value="Unassembled WGS sequence"/>
</dbReference>
<keyword evidence="3" id="KW-1003">Cell membrane</keyword>